<dbReference type="GO" id="GO:0005829">
    <property type="term" value="C:cytosol"/>
    <property type="evidence" value="ECO:0007669"/>
    <property type="project" value="TreeGrafter"/>
</dbReference>
<keyword evidence="2 5" id="KW-0690">Ribosome biogenesis</keyword>
<dbReference type="InterPro" id="IPR005227">
    <property type="entry name" value="YqgF"/>
</dbReference>
<dbReference type="STRING" id="29557.MGALLINA_05230"/>
<dbReference type="Pfam" id="PF03652">
    <property type="entry name" value="RuvX"/>
    <property type="match status" value="1"/>
</dbReference>
<evidence type="ECO:0000313" key="8">
    <source>
        <dbReference type="Proteomes" id="UP000076983"/>
    </source>
</evidence>
<dbReference type="InterPro" id="IPR037027">
    <property type="entry name" value="YqgF/RNaseH-like_dom_sf"/>
</dbReference>
<evidence type="ECO:0000256" key="2">
    <source>
        <dbReference type="ARBA" id="ARBA00022517"/>
    </source>
</evidence>
<dbReference type="AlphaFoldDB" id="A0A168R926"/>
<dbReference type="HAMAP" id="MF_00651">
    <property type="entry name" value="Nuclease_YqgF"/>
    <property type="match status" value="1"/>
</dbReference>
<proteinExistence type="inferred from homology"/>
<dbReference type="RefSeq" id="WP_063626294.1">
    <property type="nucleotide sequence ID" value="NZ_LVLH01000042.1"/>
</dbReference>
<keyword evidence="4 5" id="KW-0378">Hydrolase</keyword>
<dbReference type="NCBIfam" id="TIGR00250">
    <property type="entry name" value="RNAse_H_YqgF"/>
    <property type="match status" value="1"/>
</dbReference>
<sequence length="142" mass="16272">MRKLSLDLGTKTCGLAMTDEMNIIASAYKTIYFEEKQFNVLFQELSQILNKYDIDTFVIGYPLRSNGSKSERTEMIETIALEIKNRFNKKVFLVDEYGSTIKAQKILKDAKMSIAKRKELKDTLAAVLILQDFLNFGGKELK</sequence>
<dbReference type="Gene3D" id="3.30.420.140">
    <property type="entry name" value="YqgF/RNase H-like domain"/>
    <property type="match status" value="1"/>
</dbReference>
<keyword evidence="3 5" id="KW-0540">Nuclease</keyword>
<gene>
    <name evidence="7" type="ORF">MGALLINA_05230</name>
</gene>
<dbReference type="CDD" id="cd16964">
    <property type="entry name" value="YqgF"/>
    <property type="match status" value="1"/>
</dbReference>
<comment type="caution">
    <text evidence="7">The sequence shown here is derived from an EMBL/GenBank/DDBJ whole genome shotgun (WGS) entry which is preliminary data.</text>
</comment>
<dbReference type="PANTHER" id="PTHR33317:SF4">
    <property type="entry name" value="POLYNUCLEOTIDYL TRANSFERASE, RIBONUCLEASE H-LIKE SUPERFAMILY PROTEIN"/>
    <property type="match status" value="1"/>
</dbReference>
<comment type="subcellular location">
    <subcellularLocation>
        <location evidence="5">Cytoplasm</location>
    </subcellularLocation>
</comment>
<reference evidence="7 8" key="1">
    <citation type="submission" date="2016-03" db="EMBL/GenBank/DDBJ databases">
        <title>Genome sequence of Mycoplasma gallinarum strain Mgn_IPT.</title>
        <authorList>
            <person name="Yacoub E."/>
            <person name="Sirand-Pugnet P."/>
            <person name="Barre A."/>
            <person name="Maurier F."/>
            <person name="Blanchard A."/>
            <person name="Ben Abdelmoumen B.M."/>
        </authorList>
    </citation>
    <scope>NUCLEOTIDE SEQUENCE [LARGE SCALE GENOMIC DNA]</scope>
    <source>
        <strain evidence="7 8">Mgn_IPT</strain>
    </source>
</reference>
<dbReference type="SMART" id="SM00732">
    <property type="entry name" value="YqgFc"/>
    <property type="match status" value="1"/>
</dbReference>
<evidence type="ECO:0000313" key="7">
    <source>
        <dbReference type="EMBL" id="OAB48734.1"/>
    </source>
</evidence>
<feature type="domain" description="YqgF/RNase H-like" evidence="6">
    <location>
        <begin position="1"/>
        <end position="103"/>
    </location>
</feature>
<dbReference type="GO" id="GO:0000967">
    <property type="term" value="P:rRNA 5'-end processing"/>
    <property type="evidence" value="ECO:0007669"/>
    <property type="project" value="UniProtKB-UniRule"/>
</dbReference>
<dbReference type="OrthoDB" id="9796140at2"/>
<comment type="function">
    <text evidence="5">Could be a nuclease involved in processing of the 5'-end of pre-16S rRNA.</text>
</comment>
<dbReference type="InterPro" id="IPR012337">
    <property type="entry name" value="RNaseH-like_sf"/>
</dbReference>
<evidence type="ECO:0000259" key="6">
    <source>
        <dbReference type="SMART" id="SM00732"/>
    </source>
</evidence>
<evidence type="ECO:0000256" key="1">
    <source>
        <dbReference type="ARBA" id="ARBA00022490"/>
    </source>
</evidence>
<evidence type="ECO:0000256" key="5">
    <source>
        <dbReference type="HAMAP-Rule" id="MF_00651"/>
    </source>
</evidence>
<evidence type="ECO:0000256" key="4">
    <source>
        <dbReference type="ARBA" id="ARBA00022801"/>
    </source>
</evidence>
<name>A0A168R926_9BACT</name>
<dbReference type="InterPro" id="IPR006641">
    <property type="entry name" value="YqgF/RNaseH-like_dom"/>
</dbReference>
<dbReference type="Proteomes" id="UP000076983">
    <property type="component" value="Unassembled WGS sequence"/>
</dbReference>
<dbReference type="PANTHER" id="PTHR33317">
    <property type="entry name" value="POLYNUCLEOTIDYL TRANSFERASE, RIBONUCLEASE H-LIKE SUPERFAMILY PROTEIN"/>
    <property type="match status" value="1"/>
</dbReference>
<dbReference type="EMBL" id="LVLH01000042">
    <property type="protein sequence ID" value="OAB48734.1"/>
    <property type="molecule type" value="Genomic_DNA"/>
</dbReference>
<dbReference type="PATRIC" id="fig|29557.3.peg.521"/>
<protein>
    <recommendedName>
        <fullName evidence="5">Putative pre-16S rRNA nuclease</fullName>
        <ecNumber evidence="5">3.1.-.-</ecNumber>
    </recommendedName>
</protein>
<dbReference type="GO" id="GO:0016788">
    <property type="term" value="F:hydrolase activity, acting on ester bonds"/>
    <property type="evidence" value="ECO:0007669"/>
    <property type="project" value="UniProtKB-UniRule"/>
</dbReference>
<evidence type="ECO:0000256" key="3">
    <source>
        <dbReference type="ARBA" id="ARBA00022722"/>
    </source>
</evidence>
<dbReference type="EC" id="3.1.-.-" evidence="5"/>
<dbReference type="GO" id="GO:0004518">
    <property type="term" value="F:nuclease activity"/>
    <property type="evidence" value="ECO:0007669"/>
    <property type="project" value="UniProtKB-KW"/>
</dbReference>
<comment type="similarity">
    <text evidence="5">Belongs to the YqgF HJR family.</text>
</comment>
<keyword evidence="8" id="KW-1185">Reference proteome</keyword>
<keyword evidence="1 5" id="KW-0963">Cytoplasm</keyword>
<accession>A0A168R926</accession>
<dbReference type="SUPFAM" id="SSF53098">
    <property type="entry name" value="Ribonuclease H-like"/>
    <property type="match status" value="1"/>
</dbReference>
<organism evidence="7 8">
    <name type="scientific">Mycoplasmopsis gallinarum</name>
    <dbReference type="NCBI Taxonomy" id="29557"/>
    <lineage>
        <taxon>Bacteria</taxon>
        <taxon>Bacillati</taxon>
        <taxon>Mycoplasmatota</taxon>
        <taxon>Mycoplasmoidales</taxon>
        <taxon>Metamycoplasmataceae</taxon>
        <taxon>Mycoplasmopsis</taxon>
    </lineage>
</organism>